<sequence>MSSSIAEKWEVLSGSKKWEGLLNPLDLDLRKYLIHYGEMTQVTYDTFNADLFSKFCGSSRYSEATLFSKVGLEKSSPYKYEVVKYIYATSSYTVPDAFLIKPIPLGAWSRESNWMGYVAVATDEGKAALGRRDIIVCWRGTIRALEW</sequence>
<keyword evidence="4" id="KW-1185">Reference proteome</keyword>
<accession>A0AAV0FRF0</accession>
<dbReference type="GO" id="GO:0016042">
    <property type="term" value="P:lipid catabolic process"/>
    <property type="evidence" value="ECO:0007669"/>
    <property type="project" value="UniProtKB-UniRule"/>
</dbReference>
<keyword evidence="1 2" id="KW-0378">Hydrolase</keyword>
<evidence type="ECO:0000256" key="2">
    <source>
        <dbReference type="RuleBase" id="RU367093"/>
    </source>
</evidence>
<name>A0AAV0FRF0_9ASTE</name>
<comment type="function">
    <text evidence="2">Acylhydrolase that catalyzes the hydrolysis of phospholipids at the sn-1 position.</text>
</comment>
<evidence type="ECO:0000256" key="1">
    <source>
        <dbReference type="ARBA" id="ARBA00022801"/>
    </source>
</evidence>
<dbReference type="EC" id="3.1.1.-" evidence="2"/>
<dbReference type="GO" id="GO:0008970">
    <property type="term" value="F:phospholipase A1 activity"/>
    <property type="evidence" value="ECO:0007669"/>
    <property type="project" value="UniProtKB-UniRule"/>
</dbReference>
<gene>
    <name evidence="3" type="ORF">CEPIT_LOCUS36388</name>
</gene>
<evidence type="ECO:0000313" key="3">
    <source>
        <dbReference type="EMBL" id="CAH9137895.1"/>
    </source>
</evidence>
<dbReference type="InterPro" id="IPR029058">
    <property type="entry name" value="AB_hydrolase_fold"/>
</dbReference>
<proteinExistence type="inferred from homology"/>
<dbReference type="AlphaFoldDB" id="A0AAV0FRF0"/>
<comment type="similarity">
    <text evidence="2">Belongs to the AB hydrolase superfamily. Lipase family.</text>
</comment>
<evidence type="ECO:0000313" key="4">
    <source>
        <dbReference type="Proteomes" id="UP001152523"/>
    </source>
</evidence>
<dbReference type="InterPro" id="IPR033556">
    <property type="entry name" value="PLA"/>
</dbReference>
<protein>
    <recommendedName>
        <fullName evidence="2">Phospholipase A1</fullName>
        <ecNumber evidence="2">3.1.1.-</ecNumber>
    </recommendedName>
</protein>
<dbReference type="PANTHER" id="PTHR31828:SF1">
    <property type="entry name" value="PHOSPHOLIPASE A1-IIGAMMA"/>
    <property type="match status" value="1"/>
</dbReference>
<comment type="caution">
    <text evidence="3">The sequence shown here is derived from an EMBL/GenBank/DDBJ whole genome shotgun (WGS) entry which is preliminary data.</text>
</comment>
<keyword evidence="2" id="KW-0443">Lipid metabolism</keyword>
<reference evidence="3" key="1">
    <citation type="submission" date="2022-07" db="EMBL/GenBank/DDBJ databases">
        <authorList>
            <person name="Macas J."/>
            <person name="Novak P."/>
            <person name="Neumann P."/>
        </authorList>
    </citation>
    <scope>NUCLEOTIDE SEQUENCE</scope>
</reference>
<dbReference type="EMBL" id="CAMAPF010001002">
    <property type="protein sequence ID" value="CAH9137895.1"/>
    <property type="molecule type" value="Genomic_DNA"/>
</dbReference>
<keyword evidence="2" id="KW-0442">Lipid degradation</keyword>
<feature type="non-terminal residue" evidence="3">
    <location>
        <position position="147"/>
    </location>
</feature>
<organism evidence="3 4">
    <name type="scientific">Cuscuta epithymum</name>
    <dbReference type="NCBI Taxonomy" id="186058"/>
    <lineage>
        <taxon>Eukaryota</taxon>
        <taxon>Viridiplantae</taxon>
        <taxon>Streptophyta</taxon>
        <taxon>Embryophyta</taxon>
        <taxon>Tracheophyta</taxon>
        <taxon>Spermatophyta</taxon>
        <taxon>Magnoliopsida</taxon>
        <taxon>eudicotyledons</taxon>
        <taxon>Gunneridae</taxon>
        <taxon>Pentapetalae</taxon>
        <taxon>asterids</taxon>
        <taxon>lamiids</taxon>
        <taxon>Solanales</taxon>
        <taxon>Convolvulaceae</taxon>
        <taxon>Cuscuteae</taxon>
        <taxon>Cuscuta</taxon>
        <taxon>Cuscuta subgen. Cuscuta</taxon>
    </lineage>
</organism>
<dbReference type="Proteomes" id="UP001152523">
    <property type="component" value="Unassembled WGS sequence"/>
</dbReference>
<dbReference type="PANTHER" id="PTHR31828">
    <property type="entry name" value="PHOSPHOLIPASE A1-IIGAMMA"/>
    <property type="match status" value="1"/>
</dbReference>
<dbReference type="Gene3D" id="3.40.50.1820">
    <property type="entry name" value="alpha/beta hydrolase"/>
    <property type="match status" value="1"/>
</dbReference>